<comment type="caution">
    <text evidence="2">The sequence shown here is derived from an EMBL/GenBank/DDBJ whole genome shotgun (WGS) entry which is preliminary data.</text>
</comment>
<evidence type="ECO:0000256" key="1">
    <source>
        <dbReference type="SAM" id="MobiDB-lite"/>
    </source>
</evidence>
<evidence type="ECO:0000313" key="3">
    <source>
        <dbReference type="Proteomes" id="UP000815325"/>
    </source>
</evidence>
<dbReference type="EMBL" id="MU069630">
    <property type="protein sequence ID" value="KAF5837070.1"/>
    <property type="molecule type" value="Genomic_DNA"/>
</dbReference>
<feature type="region of interest" description="Disordered" evidence="1">
    <location>
        <begin position="656"/>
        <end position="679"/>
    </location>
</feature>
<keyword evidence="3" id="KW-1185">Reference proteome</keyword>
<dbReference type="Proteomes" id="UP000815325">
    <property type="component" value="Unassembled WGS sequence"/>
</dbReference>
<dbReference type="CDD" id="cd20404">
    <property type="entry name" value="Tudor_Agenet_AtEML-like"/>
    <property type="match status" value="1"/>
</dbReference>
<feature type="compositionally biased region" description="Low complexity" evidence="1">
    <location>
        <begin position="583"/>
        <end position="597"/>
    </location>
</feature>
<proteinExistence type="predicted"/>
<feature type="region of interest" description="Disordered" evidence="1">
    <location>
        <begin position="26"/>
        <end position="88"/>
    </location>
</feature>
<accession>A0ABQ7GR33</accession>
<sequence length="679" mass="71749">MSQQHGFVERGQDNRVCAEERECGRRAESHLEGAARCTAEQQEAGRQACAADTAPCPLQKPPLKAPSSSFEGQELSSTGAAGAEASQQPHRFWQAPASLGAGTLTPPAPLKSVAPDARDASPTTTESFPGAAAALTPRKLKLGSFNMEPFLERYKVFCARKGFAFKPSLSVCAANTTVPVQVANLWTVVDEVRRQHYGVHPSAFEYKQWKTVGLELFGSEVNKLMGANAAGHAARAFEVSHLNEFLEMEEPQSKTMHKLPSVDALRKALQEVPAGSQQVSASASWSMACSIGSSGGSNSSASQSWAPENAADSFVKSGLLAVEQHLAKQPEGGMKASTTKATQPPPSAKATSGNPEPAGTSNLKSEALHPEGEHAYHAPSIVNVLLIRGKRSGTQSSTPVPQGFQGANAVGHRLKVWRPIKGAWCTGKVVSYKPGLERGYCIHYDSGDRSYVNLSQEDWRIAADDKMPMPPKVLQRALALAADQGAPSRPSKAALAPPNTSPSGRGSAVLSLGMGRGGLKKLKSGGVGGADPLQKKRGRPCKRGKGRAKPEALKRKFGVGLTDSSSDSGRDEDSMGVSESVSDADAPAPPSSAKSPPFVHPILLGAGGTIYTEHTLKQFKQLGLDQQRATKLAKQLHADSAQYAHKLVTTRHAIKNKNTVGTHGQVLEPGASSNPPDPH</sequence>
<feature type="region of interest" description="Disordered" evidence="1">
    <location>
        <begin position="329"/>
        <end position="364"/>
    </location>
</feature>
<protein>
    <submittedName>
        <fullName evidence="2">Uncharacterized protein</fullName>
    </submittedName>
</protein>
<reference evidence="2" key="1">
    <citation type="submission" date="2017-08" db="EMBL/GenBank/DDBJ databases">
        <authorList>
            <person name="Polle J.E."/>
            <person name="Barry K."/>
            <person name="Cushman J."/>
            <person name="Schmutz J."/>
            <person name="Tran D."/>
            <person name="Hathwaick L.T."/>
            <person name="Yim W.C."/>
            <person name="Jenkins J."/>
            <person name="Mckie-Krisberg Z.M."/>
            <person name="Prochnik S."/>
            <person name="Lindquist E."/>
            <person name="Dockter R.B."/>
            <person name="Adam C."/>
            <person name="Molina H."/>
            <person name="Bunkerborg J."/>
            <person name="Jin E."/>
            <person name="Buchheim M."/>
            <person name="Magnuson J."/>
        </authorList>
    </citation>
    <scope>NUCLEOTIDE SEQUENCE</scope>
    <source>
        <strain evidence="2">CCAP 19/18</strain>
    </source>
</reference>
<feature type="region of interest" description="Disordered" evidence="1">
    <location>
        <begin position="482"/>
        <end position="599"/>
    </location>
</feature>
<feature type="compositionally biased region" description="Basic residues" evidence="1">
    <location>
        <begin position="535"/>
        <end position="547"/>
    </location>
</feature>
<organism evidence="2 3">
    <name type="scientific">Dunaliella salina</name>
    <name type="common">Green alga</name>
    <name type="synonym">Protococcus salinus</name>
    <dbReference type="NCBI Taxonomy" id="3046"/>
    <lineage>
        <taxon>Eukaryota</taxon>
        <taxon>Viridiplantae</taxon>
        <taxon>Chlorophyta</taxon>
        <taxon>core chlorophytes</taxon>
        <taxon>Chlorophyceae</taxon>
        <taxon>CS clade</taxon>
        <taxon>Chlamydomonadales</taxon>
        <taxon>Dunaliellaceae</taxon>
        <taxon>Dunaliella</taxon>
    </lineage>
</organism>
<feature type="compositionally biased region" description="Polar residues" evidence="1">
    <location>
        <begin position="349"/>
        <end position="364"/>
    </location>
</feature>
<name>A0ABQ7GR33_DUNSA</name>
<feature type="compositionally biased region" description="Polar residues" evidence="1">
    <location>
        <begin position="66"/>
        <end position="88"/>
    </location>
</feature>
<gene>
    <name evidence="2" type="ORF">DUNSADRAFT_4903</name>
</gene>
<evidence type="ECO:0000313" key="2">
    <source>
        <dbReference type="EMBL" id="KAF5837070.1"/>
    </source>
</evidence>